<keyword evidence="2" id="KW-0833">Ubl conjugation pathway</keyword>
<dbReference type="Pfam" id="PF00339">
    <property type="entry name" value="Arrestin_N"/>
    <property type="match status" value="1"/>
</dbReference>
<dbReference type="GO" id="GO:0030674">
    <property type="term" value="F:protein-macromolecule adaptor activity"/>
    <property type="evidence" value="ECO:0007669"/>
    <property type="project" value="TreeGrafter"/>
</dbReference>
<dbReference type="PANTHER" id="PTHR11188:SF17">
    <property type="entry name" value="FI21816P1"/>
    <property type="match status" value="1"/>
</dbReference>
<protein>
    <submittedName>
        <fullName evidence="7">Uncharacterized protein</fullName>
    </submittedName>
</protein>
<comment type="subunit">
    <text evidence="3">Interacts with hulA.</text>
</comment>
<comment type="similarity">
    <text evidence="1">Belongs to the arrestin family.</text>
</comment>
<gene>
    <name evidence="7" type="ORF">ACN38_g1326</name>
</gene>
<dbReference type="Gene3D" id="2.60.40.640">
    <property type="match status" value="1"/>
</dbReference>
<evidence type="ECO:0000256" key="3">
    <source>
        <dbReference type="ARBA" id="ARBA00038766"/>
    </source>
</evidence>
<comment type="caution">
    <text evidence="7">The sequence shown here is derived from an EMBL/GenBank/DDBJ whole genome shotgun (WGS) entry which is preliminary data.</text>
</comment>
<feature type="compositionally biased region" description="Low complexity" evidence="4">
    <location>
        <begin position="375"/>
        <end position="385"/>
    </location>
</feature>
<reference evidence="7 8" key="1">
    <citation type="submission" date="2015-08" db="EMBL/GenBank/DDBJ databases">
        <title>Genome sequencing of Penicillium nordicum.</title>
        <authorList>
            <person name="Nguyen H.D."/>
            <person name="Seifert K.A."/>
        </authorList>
    </citation>
    <scope>NUCLEOTIDE SEQUENCE [LARGE SCALE GENOMIC DNA]</scope>
    <source>
        <strain evidence="7 8">DAOMC 185683</strain>
    </source>
</reference>
<dbReference type="InterPro" id="IPR050357">
    <property type="entry name" value="Arrestin_domain-protein"/>
</dbReference>
<dbReference type="GO" id="GO:0031625">
    <property type="term" value="F:ubiquitin protein ligase binding"/>
    <property type="evidence" value="ECO:0007669"/>
    <property type="project" value="TreeGrafter"/>
</dbReference>
<dbReference type="STRING" id="229535.A0A0M8P957"/>
<name>A0A0M8P957_9EURO</name>
<dbReference type="InterPro" id="IPR011021">
    <property type="entry name" value="Arrestin-like_N"/>
</dbReference>
<dbReference type="Pfam" id="PF02752">
    <property type="entry name" value="Arrestin_C"/>
    <property type="match status" value="1"/>
</dbReference>
<evidence type="ECO:0000256" key="1">
    <source>
        <dbReference type="ARBA" id="ARBA00005298"/>
    </source>
</evidence>
<dbReference type="GO" id="GO:0005886">
    <property type="term" value="C:plasma membrane"/>
    <property type="evidence" value="ECO:0007669"/>
    <property type="project" value="TreeGrafter"/>
</dbReference>
<dbReference type="AlphaFoldDB" id="A0A0M8P957"/>
<evidence type="ECO:0000313" key="7">
    <source>
        <dbReference type="EMBL" id="KOS47708.1"/>
    </source>
</evidence>
<evidence type="ECO:0000259" key="5">
    <source>
        <dbReference type="Pfam" id="PF00339"/>
    </source>
</evidence>
<evidence type="ECO:0000259" key="6">
    <source>
        <dbReference type="Pfam" id="PF02752"/>
    </source>
</evidence>
<dbReference type="OrthoDB" id="2333384at2759"/>
<evidence type="ECO:0000256" key="4">
    <source>
        <dbReference type="SAM" id="MobiDB-lite"/>
    </source>
</evidence>
<feature type="domain" description="Arrestin-like N-terminal" evidence="5">
    <location>
        <begin position="29"/>
        <end position="147"/>
    </location>
</feature>
<proteinExistence type="inferred from homology"/>
<accession>A0A0M8P957</accession>
<feature type="domain" description="Arrestin C-terminal-like" evidence="6">
    <location>
        <begin position="166"/>
        <end position="298"/>
    </location>
</feature>
<dbReference type="InterPro" id="IPR014752">
    <property type="entry name" value="Arrestin-like_C"/>
</dbReference>
<dbReference type="SUPFAM" id="SSF81296">
    <property type="entry name" value="E set domains"/>
    <property type="match status" value="1"/>
</dbReference>
<sequence length="402" mass="44953">MFRNHITRSELSLDQTCIFTSEDRHPVYVTGSLNLTLAQVVSVKSIKVRLRGIFAIPIEGIIGSEIRKQITFEREQPLASSRTLNAFRMPAGDHAFLFDIPLPSKVFDTVTSANHQYHTYCVEAIIERRFKSDFVVSQPVRIYQVSDLVTSYLRPHCPLTLEGHSDENIQYCLSITERNIPFGCTFPVECWFAPLLKYAKLDNVTIKVIEKQTALLPATAAESAQQNMQFIIAAHSQTVFSNTIDFSRDESPVDDHSEIEWRFTTPVSLPQSLDACSQSISTKHLKITHELSITAEFRNEAGDVTAVFTEIMPLKIHMTPNVIGDTSSVHGQGIQLLQGSQSPPPAYSDRFPDLIVSAPTQLNLCEQPMLAEINSARSSSEQSASIHTMEPAPRYEQVVLSD</sequence>
<dbReference type="InterPro" id="IPR014756">
    <property type="entry name" value="Ig_E-set"/>
</dbReference>
<feature type="region of interest" description="Disordered" evidence="4">
    <location>
        <begin position="375"/>
        <end position="402"/>
    </location>
</feature>
<evidence type="ECO:0000313" key="8">
    <source>
        <dbReference type="Proteomes" id="UP000037696"/>
    </source>
</evidence>
<dbReference type="InterPro" id="IPR011022">
    <property type="entry name" value="Arrestin_C-like"/>
</dbReference>
<dbReference type="EMBL" id="LHQQ01000013">
    <property type="protein sequence ID" value="KOS47708.1"/>
    <property type="molecule type" value="Genomic_DNA"/>
</dbReference>
<keyword evidence="8" id="KW-1185">Reference proteome</keyword>
<dbReference type="GO" id="GO:0005829">
    <property type="term" value="C:cytosol"/>
    <property type="evidence" value="ECO:0007669"/>
    <property type="project" value="TreeGrafter"/>
</dbReference>
<dbReference type="Proteomes" id="UP000037696">
    <property type="component" value="Unassembled WGS sequence"/>
</dbReference>
<dbReference type="GO" id="GO:0070086">
    <property type="term" value="P:ubiquitin-dependent endocytosis"/>
    <property type="evidence" value="ECO:0007669"/>
    <property type="project" value="TreeGrafter"/>
</dbReference>
<evidence type="ECO:0000256" key="2">
    <source>
        <dbReference type="ARBA" id="ARBA00022786"/>
    </source>
</evidence>
<organism evidence="7 8">
    <name type="scientific">Penicillium nordicum</name>
    <dbReference type="NCBI Taxonomy" id="229535"/>
    <lineage>
        <taxon>Eukaryota</taxon>
        <taxon>Fungi</taxon>
        <taxon>Dikarya</taxon>
        <taxon>Ascomycota</taxon>
        <taxon>Pezizomycotina</taxon>
        <taxon>Eurotiomycetes</taxon>
        <taxon>Eurotiomycetidae</taxon>
        <taxon>Eurotiales</taxon>
        <taxon>Aspergillaceae</taxon>
        <taxon>Penicillium</taxon>
    </lineage>
</organism>
<dbReference type="PANTHER" id="PTHR11188">
    <property type="entry name" value="ARRESTIN DOMAIN CONTAINING PROTEIN"/>
    <property type="match status" value="1"/>
</dbReference>